<keyword evidence="11 14" id="KW-1133">Transmembrane helix</keyword>
<comment type="catalytic activity">
    <reaction evidence="1">
        <text>ATP + protein L-histidine = ADP + protein N-phospho-L-histidine.</text>
        <dbReference type="EC" id="2.7.13.3"/>
    </reaction>
</comment>
<dbReference type="SUPFAM" id="SSF158472">
    <property type="entry name" value="HAMP domain-like"/>
    <property type="match status" value="1"/>
</dbReference>
<evidence type="ECO:0000256" key="6">
    <source>
        <dbReference type="ARBA" id="ARBA00022679"/>
    </source>
</evidence>
<gene>
    <name evidence="17" type="ORF">K0U00_03445</name>
</gene>
<keyword evidence="8" id="KW-0547">Nucleotide-binding</keyword>
<dbReference type="InterPro" id="IPR050398">
    <property type="entry name" value="HssS/ArlS-like"/>
</dbReference>
<dbReference type="InterPro" id="IPR004358">
    <property type="entry name" value="Sig_transdc_His_kin-like_C"/>
</dbReference>
<dbReference type="Proteomes" id="UP001519887">
    <property type="component" value="Unassembled WGS sequence"/>
</dbReference>
<dbReference type="SMART" id="SM00387">
    <property type="entry name" value="HATPase_c"/>
    <property type="match status" value="1"/>
</dbReference>
<dbReference type="PRINTS" id="PR00344">
    <property type="entry name" value="BCTRLSENSOR"/>
</dbReference>
<evidence type="ECO:0000256" key="10">
    <source>
        <dbReference type="ARBA" id="ARBA00022840"/>
    </source>
</evidence>
<name>A0ABS7BWS3_9BACL</name>
<dbReference type="CDD" id="cd00082">
    <property type="entry name" value="HisKA"/>
    <property type="match status" value="1"/>
</dbReference>
<evidence type="ECO:0000256" key="11">
    <source>
        <dbReference type="ARBA" id="ARBA00022989"/>
    </source>
</evidence>
<sequence length="479" mass="54841">MRLWQKVFFGTFLLFELLFNASSFYLIEHNFNQNLMREIDRTLSEQHILHVQIETGWSYINNLNRLLHSAKNNADDFIKNNTQKYLKSFDTDNVSIEVWDEHNQTVFTDFTQIVAGPRNELEIGDSASRTYIIRDVGQKSYLFVTSGLQLSGDDFKLAYIRDITGIYQDKTAQIRNFVKINIVITVILAAGLYVLIWFLTRSVRMLTKSAQTIASGHYSHRVGVLSNDEIGLLSENFNQMAVAVEEKVEELEDAAKNREHFIHYLTHELKTPLTSIIGYADFLRTTKYNEEVFYKALNYIYSEGKRLESLSFKLMDLVLIGNKKKVMDMEEIMPIFEETEQILKPQLEQSNIELSLSVEPAKLLIERDLIKILFTNLIDNAIKASGAGGIIYFRGLMTEEVHYAIEVEDVGIGIPEQDIPKVFEPFFMVDKAHSRTNNSAGLGLAICAEIVRLHEGRIEIRSCLNEGTIVRILLPGVCN</sequence>
<evidence type="ECO:0000256" key="13">
    <source>
        <dbReference type="ARBA" id="ARBA00023136"/>
    </source>
</evidence>
<dbReference type="InterPro" id="IPR003594">
    <property type="entry name" value="HATPase_dom"/>
</dbReference>
<keyword evidence="13 14" id="KW-0472">Membrane</keyword>
<dbReference type="InterPro" id="IPR003660">
    <property type="entry name" value="HAMP_dom"/>
</dbReference>
<feature type="domain" description="HAMP" evidence="16">
    <location>
        <begin position="197"/>
        <end position="249"/>
    </location>
</feature>
<evidence type="ECO:0000256" key="9">
    <source>
        <dbReference type="ARBA" id="ARBA00022777"/>
    </source>
</evidence>
<reference evidence="17 18" key="1">
    <citation type="submission" date="2021-07" db="EMBL/GenBank/DDBJ databases">
        <title>Paenibacillus radiodurans sp. nov., isolated from the southeastern edge of Tengger Desert.</title>
        <authorList>
            <person name="Zhang G."/>
        </authorList>
    </citation>
    <scope>NUCLEOTIDE SEQUENCE [LARGE SCALE GENOMIC DNA]</scope>
    <source>
        <strain evidence="17 18">CCM 7311</strain>
    </source>
</reference>
<organism evidence="17 18">
    <name type="scientific">Paenibacillus sepulcri</name>
    <dbReference type="NCBI Taxonomy" id="359917"/>
    <lineage>
        <taxon>Bacteria</taxon>
        <taxon>Bacillati</taxon>
        <taxon>Bacillota</taxon>
        <taxon>Bacilli</taxon>
        <taxon>Bacillales</taxon>
        <taxon>Paenibacillaceae</taxon>
        <taxon>Paenibacillus</taxon>
    </lineage>
</organism>
<dbReference type="EMBL" id="JAHZIK010000040">
    <property type="protein sequence ID" value="MBW7453093.1"/>
    <property type="molecule type" value="Genomic_DNA"/>
</dbReference>
<evidence type="ECO:0000259" key="15">
    <source>
        <dbReference type="PROSITE" id="PS50109"/>
    </source>
</evidence>
<dbReference type="Pfam" id="PF00512">
    <property type="entry name" value="HisKA"/>
    <property type="match status" value="1"/>
</dbReference>
<dbReference type="Gene3D" id="1.10.287.130">
    <property type="match status" value="1"/>
</dbReference>
<evidence type="ECO:0000256" key="4">
    <source>
        <dbReference type="ARBA" id="ARBA00022475"/>
    </source>
</evidence>
<dbReference type="SUPFAM" id="SSF47384">
    <property type="entry name" value="Homodimeric domain of signal transducing histidine kinase"/>
    <property type="match status" value="1"/>
</dbReference>
<evidence type="ECO:0000256" key="7">
    <source>
        <dbReference type="ARBA" id="ARBA00022692"/>
    </source>
</evidence>
<feature type="domain" description="Histidine kinase" evidence="15">
    <location>
        <begin position="264"/>
        <end position="478"/>
    </location>
</feature>
<keyword evidence="10" id="KW-0067">ATP-binding</keyword>
<keyword evidence="12" id="KW-0902">Two-component regulatory system</keyword>
<accession>A0ABS7BWS3</accession>
<proteinExistence type="predicted"/>
<comment type="caution">
    <text evidence="17">The sequence shown here is derived from an EMBL/GenBank/DDBJ whole genome shotgun (WGS) entry which is preliminary data.</text>
</comment>
<dbReference type="InterPro" id="IPR005467">
    <property type="entry name" value="His_kinase_dom"/>
</dbReference>
<dbReference type="RefSeq" id="WP_210038663.1">
    <property type="nucleotide sequence ID" value="NZ_JBHLVU010000011.1"/>
</dbReference>
<dbReference type="InterPro" id="IPR036890">
    <property type="entry name" value="HATPase_C_sf"/>
</dbReference>
<evidence type="ECO:0000259" key="16">
    <source>
        <dbReference type="PROSITE" id="PS50885"/>
    </source>
</evidence>
<evidence type="ECO:0000256" key="8">
    <source>
        <dbReference type="ARBA" id="ARBA00022741"/>
    </source>
</evidence>
<keyword evidence="4" id="KW-1003">Cell membrane</keyword>
<keyword evidence="9 17" id="KW-0418">Kinase</keyword>
<keyword evidence="7 14" id="KW-0812">Transmembrane</keyword>
<dbReference type="PANTHER" id="PTHR45528:SF1">
    <property type="entry name" value="SENSOR HISTIDINE KINASE CPXA"/>
    <property type="match status" value="1"/>
</dbReference>
<dbReference type="EC" id="2.7.13.3" evidence="3"/>
<evidence type="ECO:0000256" key="5">
    <source>
        <dbReference type="ARBA" id="ARBA00022553"/>
    </source>
</evidence>
<dbReference type="CDD" id="cd00075">
    <property type="entry name" value="HATPase"/>
    <property type="match status" value="1"/>
</dbReference>
<dbReference type="PROSITE" id="PS50109">
    <property type="entry name" value="HIS_KIN"/>
    <property type="match status" value="1"/>
</dbReference>
<dbReference type="Pfam" id="PF00672">
    <property type="entry name" value="HAMP"/>
    <property type="match status" value="1"/>
</dbReference>
<feature type="transmembrane region" description="Helical" evidence="14">
    <location>
        <begin position="180"/>
        <end position="199"/>
    </location>
</feature>
<dbReference type="PANTHER" id="PTHR45528">
    <property type="entry name" value="SENSOR HISTIDINE KINASE CPXA"/>
    <property type="match status" value="1"/>
</dbReference>
<evidence type="ECO:0000256" key="2">
    <source>
        <dbReference type="ARBA" id="ARBA00004651"/>
    </source>
</evidence>
<dbReference type="PROSITE" id="PS50885">
    <property type="entry name" value="HAMP"/>
    <property type="match status" value="1"/>
</dbReference>
<dbReference type="Pfam" id="PF02518">
    <property type="entry name" value="HATPase_c"/>
    <property type="match status" value="1"/>
</dbReference>
<evidence type="ECO:0000256" key="14">
    <source>
        <dbReference type="SAM" id="Phobius"/>
    </source>
</evidence>
<evidence type="ECO:0000313" key="18">
    <source>
        <dbReference type="Proteomes" id="UP001519887"/>
    </source>
</evidence>
<dbReference type="SUPFAM" id="SSF55874">
    <property type="entry name" value="ATPase domain of HSP90 chaperone/DNA topoisomerase II/histidine kinase"/>
    <property type="match status" value="1"/>
</dbReference>
<keyword evidence="6" id="KW-0808">Transferase</keyword>
<dbReference type="CDD" id="cd06225">
    <property type="entry name" value="HAMP"/>
    <property type="match status" value="1"/>
</dbReference>
<protein>
    <recommendedName>
        <fullName evidence="3">histidine kinase</fullName>
        <ecNumber evidence="3">2.7.13.3</ecNumber>
    </recommendedName>
</protein>
<keyword evidence="18" id="KW-1185">Reference proteome</keyword>
<evidence type="ECO:0000256" key="3">
    <source>
        <dbReference type="ARBA" id="ARBA00012438"/>
    </source>
</evidence>
<comment type="subcellular location">
    <subcellularLocation>
        <location evidence="2">Cell membrane</location>
        <topology evidence="2">Multi-pass membrane protein</topology>
    </subcellularLocation>
</comment>
<dbReference type="InterPro" id="IPR003661">
    <property type="entry name" value="HisK_dim/P_dom"/>
</dbReference>
<dbReference type="SMART" id="SM00304">
    <property type="entry name" value="HAMP"/>
    <property type="match status" value="1"/>
</dbReference>
<evidence type="ECO:0000256" key="12">
    <source>
        <dbReference type="ARBA" id="ARBA00023012"/>
    </source>
</evidence>
<dbReference type="GO" id="GO:0016301">
    <property type="term" value="F:kinase activity"/>
    <property type="evidence" value="ECO:0007669"/>
    <property type="project" value="UniProtKB-KW"/>
</dbReference>
<dbReference type="SMART" id="SM00388">
    <property type="entry name" value="HisKA"/>
    <property type="match status" value="1"/>
</dbReference>
<keyword evidence="5" id="KW-0597">Phosphoprotein</keyword>
<dbReference type="Gene3D" id="3.30.565.10">
    <property type="entry name" value="Histidine kinase-like ATPase, C-terminal domain"/>
    <property type="match status" value="1"/>
</dbReference>
<evidence type="ECO:0000256" key="1">
    <source>
        <dbReference type="ARBA" id="ARBA00000085"/>
    </source>
</evidence>
<dbReference type="Gene3D" id="6.10.340.10">
    <property type="match status" value="1"/>
</dbReference>
<evidence type="ECO:0000313" key="17">
    <source>
        <dbReference type="EMBL" id="MBW7453093.1"/>
    </source>
</evidence>
<dbReference type="InterPro" id="IPR036097">
    <property type="entry name" value="HisK_dim/P_sf"/>
</dbReference>